<dbReference type="RefSeq" id="WP_077402842.1">
    <property type="nucleotide sequence ID" value="NZ_CP019650.1"/>
</dbReference>
<reference evidence="1" key="1">
    <citation type="submission" date="2017-02" db="EMBL/GenBank/DDBJ databases">
        <title>Genome of Microbulbifer agarilyticus GP101.</title>
        <authorList>
            <person name="Jung J."/>
            <person name="Bae S.S."/>
            <person name="Baek K."/>
        </authorList>
    </citation>
    <scope>NUCLEOTIDE SEQUENCE [LARGE SCALE GENOMIC DNA]</scope>
    <source>
        <strain evidence="1">GP101</strain>
    </source>
</reference>
<protein>
    <submittedName>
        <fullName evidence="1">Uncharacterized protein</fullName>
    </submittedName>
</protein>
<accession>A0A1Q2M483</accession>
<keyword evidence="2" id="KW-1185">Reference proteome</keyword>
<dbReference type="OrthoDB" id="9156612at2"/>
<sequence>MGTNVEEFITDLDAGVFAEKLSRALSDVAAGVCDNEKKGKVTIDFDIQLLGSSQVNVQHTLKYTIPRRNGESSEKNVTKTAMHVGKGGRMTFFPENQHQMFTKTGEINTRETENS</sequence>
<dbReference type="Proteomes" id="UP000188219">
    <property type="component" value="Chromosome"/>
</dbReference>
<organism evidence="1 2">
    <name type="scientific">Microbulbifer agarilyticus</name>
    <dbReference type="NCBI Taxonomy" id="260552"/>
    <lineage>
        <taxon>Bacteria</taxon>
        <taxon>Pseudomonadati</taxon>
        <taxon>Pseudomonadota</taxon>
        <taxon>Gammaproteobacteria</taxon>
        <taxon>Cellvibrionales</taxon>
        <taxon>Microbulbiferaceae</taxon>
        <taxon>Microbulbifer</taxon>
    </lineage>
</organism>
<evidence type="ECO:0000313" key="2">
    <source>
        <dbReference type="Proteomes" id="UP000188219"/>
    </source>
</evidence>
<name>A0A1Q2M483_9GAMM</name>
<gene>
    <name evidence="1" type="ORF">Mag101_07310</name>
</gene>
<dbReference type="EMBL" id="CP019650">
    <property type="protein sequence ID" value="AQQ67466.1"/>
    <property type="molecule type" value="Genomic_DNA"/>
</dbReference>
<proteinExistence type="predicted"/>
<dbReference type="KEGG" id="maga:Mag101_07310"/>
<dbReference type="STRING" id="260552.Mag101_07310"/>
<evidence type="ECO:0000313" key="1">
    <source>
        <dbReference type="EMBL" id="AQQ67466.1"/>
    </source>
</evidence>
<dbReference type="AlphaFoldDB" id="A0A1Q2M483"/>